<gene>
    <name evidence="2" type="ORF">GCM10009745_40920</name>
</gene>
<feature type="transmembrane region" description="Helical" evidence="1">
    <location>
        <begin position="31"/>
        <end position="52"/>
    </location>
</feature>
<dbReference type="PANTHER" id="PTHR36832">
    <property type="entry name" value="SLR1174 PROTEIN-RELATED"/>
    <property type="match status" value="1"/>
</dbReference>
<comment type="caution">
    <text evidence="2">The sequence shown here is derived from an EMBL/GenBank/DDBJ whole genome shotgun (WGS) entry which is preliminary data.</text>
</comment>
<evidence type="ECO:0000313" key="2">
    <source>
        <dbReference type="EMBL" id="GAA1691412.1"/>
    </source>
</evidence>
<keyword evidence="1" id="KW-0812">Transmembrane</keyword>
<dbReference type="InterPro" id="IPR010390">
    <property type="entry name" value="ABC-2_transporter-like"/>
</dbReference>
<dbReference type="EMBL" id="BAAANF010000015">
    <property type="protein sequence ID" value="GAA1691412.1"/>
    <property type="molecule type" value="Genomic_DNA"/>
</dbReference>
<dbReference type="RefSeq" id="WP_344154111.1">
    <property type="nucleotide sequence ID" value="NZ_BAAANF010000015.1"/>
</dbReference>
<reference evidence="3" key="1">
    <citation type="journal article" date="2019" name="Int. J. Syst. Evol. Microbiol.">
        <title>The Global Catalogue of Microorganisms (GCM) 10K type strain sequencing project: providing services to taxonomists for standard genome sequencing and annotation.</title>
        <authorList>
            <consortium name="The Broad Institute Genomics Platform"/>
            <consortium name="The Broad Institute Genome Sequencing Center for Infectious Disease"/>
            <person name="Wu L."/>
            <person name="Ma J."/>
        </authorList>
    </citation>
    <scope>NUCLEOTIDE SEQUENCE [LARGE SCALE GENOMIC DNA]</scope>
    <source>
        <strain evidence="3">JCM 14307</strain>
    </source>
</reference>
<dbReference type="Pfam" id="PF06182">
    <property type="entry name" value="ABC2_membrane_6"/>
    <property type="match status" value="1"/>
</dbReference>
<evidence type="ECO:0000313" key="3">
    <source>
        <dbReference type="Proteomes" id="UP001500280"/>
    </source>
</evidence>
<protein>
    <submittedName>
        <fullName evidence="2">ABC-2 family transporter protein</fullName>
    </submittedName>
</protein>
<dbReference type="PANTHER" id="PTHR36832:SF2">
    <property type="entry name" value="INTEGRAL MEMBRANE PROTEIN"/>
    <property type="match status" value="1"/>
</dbReference>
<name>A0ABP4TPN2_9ACTN</name>
<proteinExistence type="predicted"/>
<keyword evidence="3" id="KW-1185">Reference proteome</keyword>
<feature type="transmembrane region" description="Helical" evidence="1">
    <location>
        <begin position="64"/>
        <end position="84"/>
    </location>
</feature>
<feature type="transmembrane region" description="Helical" evidence="1">
    <location>
        <begin position="185"/>
        <end position="208"/>
    </location>
</feature>
<keyword evidence="1" id="KW-0472">Membrane</keyword>
<keyword evidence="1" id="KW-1133">Transmembrane helix</keyword>
<dbReference type="Proteomes" id="UP001500280">
    <property type="component" value="Unassembled WGS sequence"/>
</dbReference>
<feature type="transmembrane region" description="Helical" evidence="1">
    <location>
        <begin position="148"/>
        <end position="178"/>
    </location>
</feature>
<feature type="transmembrane region" description="Helical" evidence="1">
    <location>
        <begin position="228"/>
        <end position="255"/>
    </location>
</feature>
<organism evidence="2 3">
    <name type="scientific">Kribbella yunnanensis</name>
    <dbReference type="NCBI Taxonomy" id="190194"/>
    <lineage>
        <taxon>Bacteria</taxon>
        <taxon>Bacillati</taxon>
        <taxon>Actinomycetota</taxon>
        <taxon>Actinomycetes</taxon>
        <taxon>Propionibacteriales</taxon>
        <taxon>Kribbellaceae</taxon>
        <taxon>Kribbella</taxon>
    </lineage>
</organism>
<evidence type="ECO:0000256" key="1">
    <source>
        <dbReference type="SAM" id="Phobius"/>
    </source>
</evidence>
<sequence length="271" mass="28874">MTTAEPAARIRAFRGMTRAGMRSVLVYRGDLITGAVMLVIQVVLAIAVWRIVYGGRGPVNGVDARTAVAYAAIAACLQSVLMPWQFSSLPMRIRTGQIATDLMRPLGLIGQVLGQNLGVLFGRLPLGAIGLAAAAVAGALVLPPGPSAFLVSLVATAGGVVVAMLCNLIVSMVTFWTFEVSGPLIVYRFGSAFLSGSLIPLWFMPGWLRSSVEWLPFQAQVYTPVSIYLGWVQGAEALALVAVQVAWVVVLAFLLDLVWRRARHKVVVQGG</sequence>
<feature type="transmembrane region" description="Helical" evidence="1">
    <location>
        <begin position="124"/>
        <end position="142"/>
    </location>
</feature>
<accession>A0ABP4TPN2</accession>